<proteinExistence type="predicted"/>
<evidence type="ECO:0000313" key="3">
    <source>
        <dbReference type="Proteomes" id="UP001195963"/>
    </source>
</evidence>
<sequence length="258" mass="27886">MSASFVARYPVPHDAKEQRGWLQAALTVREPGQLLPELVICVDQILQAELAEKTITDASTLARLTGIYPAASKVSIWNGDITRLKIDAVTNAANDQMLGCFQPFHSCIDNAINCAAGPQLREDCSRLMQLQGSDETIGSAKITRAYNLPSKFVLHTVGPIIQQGEVPSPGQIDELASCYNACLSLAAEAGARSVAVCGISTGVFGYPLDKAANVALQAVANWFELNPNKLDHLVFNTFGDNATEIYRRKIGEWQHGSI</sequence>
<dbReference type="SMART" id="SM00506">
    <property type="entry name" value="A1pp"/>
    <property type="match status" value="1"/>
</dbReference>
<dbReference type="EMBL" id="JAHZST010000014">
    <property type="protein sequence ID" value="MBW8185499.1"/>
    <property type="molecule type" value="Genomic_DNA"/>
</dbReference>
<dbReference type="InterPro" id="IPR002589">
    <property type="entry name" value="Macro_dom"/>
</dbReference>
<reference evidence="2 3" key="1">
    <citation type="submission" date="2021-07" db="EMBL/GenBank/DDBJ databases">
        <title>Shewanella sp. nov, isolated from SCS.</title>
        <authorList>
            <person name="Cao W.R."/>
        </authorList>
    </citation>
    <scope>NUCLEOTIDE SEQUENCE [LARGE SCALE GENOMIC DNA]</scope>
    <source>
        <strain evidence="2 3">NR704-98</strain>
    </source>
</reference>
<dbReference type="NCBIfam" id="NF003163">
    <property type="entry name" value="PRK04143.1"/>
    <property type="match status" value="1"/>
</dbReference>
<name>A0ABS7E733_9GAMM</name>
<organism evidence="2 3">
    <name type="scientific">Shewanella nanhaiensis</name>
    <dbReference type="NCBI Taxonomy" id="2864872"/>
    <lineage>
        <taxon>Bacteria</taxon>
        <taxon>Pseudomonadati</taxon>
        <taxon>Pseudomonadota</taxon>
        <taxon>Gammaproteobacteria</taxon>
        <taxon>Alteromonadales</taxon>
        <taxon>Shewanellaceae</taxon>
        <taxon>Shewanella</taxon>
    </lineage>
</organism>
<gene>
    <name evidence="2" type="ORF">K0625_17755</name>
</gene>
<keyword evidence="3" id="KW-1185">Reference proteome</keyword>
<evidence type="ECO:0000313" key="2">
    <source>
        <dbReference type="EMBL" id="MBW8185499.1"/>
    </source>
</evidence>
<dbReference type="GO" id="GO:0016787">
    <property type="term" value="F:hydrolase activity"/>
    <property type="evidence" value="ECO:0007669"/>
    <property type="project" value="UniProtKB-KW"/>
</dbReference>
<dbReference type="InterPro" id="IPR043472">
    <property type="entry name" value="Macro_dom-like"/>
</dbReference>
<dbReference type="Gene3D" id="3.40.220.10">
    <property type="entry name" value="Leucine Aminopeptidase, subunit E, domain 1"/>
    <property type="match status" value="1"/>
</dbReference>
<dbReference type="PANTHER" id="PTHR11106">
    <property type="entry name" value="GANGLIOSIDE INDUCED DIFFERENTIATION ASSOCIATED PROTEIN 2-RELATED"/>
    <property type="match status" value="1"/>
</dbReference>
<keyword evidence="2" id="KW-0378">Hydrolase</keyword>
<dbReference type="Pfam" id="PF01661">
    <property type="entry name" value="Macro"/>
    <property type="match status" value="1"/>
</dbReference>
<protein>
    <submittedName>
        <fullName evidence="2">Protein-ADP-ribose hydrolase</fullName>
    </submittedName>
</protein>
<dbReference type="PANTHER" id="PTHR11106:SF27">
    <property type="entry name" value="MACRO DOMAIN-CONTAINING PROTEIN"/>
    <property type="match status" value="1"/>
</dbReference>
<evidence type="ECO:0000259" key="1">
    <source>
        <dbReference type="PROSITE" id="PS51154"/>
    </source>
</evidence>
<dbReference type="PROSITE" id="PS51154">
    <property type="entry name" value="MACRO"/>
    <property type="match status" value="1"/>
</dbReference>
<dbReference type="CDD" id="cd02908">
    <property type="entry name" value="Macro_OAADPr_deacetylase"/>
    <property type="match status" value="1"/>
</dbReference>
<comment type="caution">
    <text evidence="2">The sequence shown here is derived from an EMBL/GenBank/DDBJ whole genome shotgun (WGS) entry which is preliminary data.</text>
</comment>
<dbReference type="SUPFAM" id="SSF52949">
    <property type="entry name" value="Macro domain-like"/>
    <property type="match status" value="1"/>
</dbReference>
<feature type="domain" description="Macro" evidence="1">
    <location>
        <begin position="61"/>
        <end position="254"/>
    </location>
</feature>
<accession>A0ABS7E733</accession>
<dbReference type="Proteomes" id="UP001195963">
    <property type="component" value="Unassembled WGS sequence"/>
</dbReference>